<gene>
    <name evidence="2" type="ORF">AVEN_142149_1</name>
</gene>
<accession>A0A4Y2DHJ1</accession>
<evidence type="ECO:0000313" key="2">
    <source>
        <dbReference type="EMBL" id="GBM15498.1"/>
    </source>
</evidence>
<dbReference type="OrthoDB" id="4327074at2759"/>
<comment type="caution">
    <text evidence="2">The sequence shown here is derived from an EMBL/GenBank/DDBJ whole genome shotgun (WGS) entry which is preliminary data.</text>
</comment>
<keyword evidence="3" id="KW-1185">Reference proteome</keyword>
<organism evidence="2 3">
    <name type="scientific">Araneus ventricosus</name>
    <name type="common">Orbweaver spider</name>
    <name type="synonym">Epeira ventricosa</name>
    <dbReference type="NCBI Taxonomy" id="182803"/>
    <lineage>
        <taxon>Eukaryota</taxon>
        <taxon>Metazoa</taxon>
        <taxon>Ecdysozoa</taxon>
        <taxon>Arthropoda</taxon>
        <taxon>Chelicerata</taxon>
        <taxon>Arachnida</taxon>
        <taxon>Araneae</taxon>
        <taxon>Araneomorphae</taxon>
        <taxon>Entelegynae</taxon>
        <taxon>Araneoidea</taxon>
        <taxon>Araneidae</taxon>
        <taxon>Araneus</taxon>
    </lineage>
</organism>
<name>A0A4Y2DHJ1_ARAVE</name>
<dbReference type="AlphaFoldDB" id="A0A4Y2DHJ1"/>
<dbReference type="Proteomes" id="UP000499080">
    <property type="component" value="Unassembled WGS sequence"/>
</dbReference>
<sequence length="117" mass="12889">MEQSGASIENFQISSAISANKNLKQSQNIVNNLTSSGHISVNSHIPGASTSDTPVSPKFVRPYPKSLPRITKGFRKRAKSTILTSTPEKQSLEELSNRTRKKATKITIQIFFEKTKG</sequence>
<evidence type="ECO:0000313" key="3">
    <source>
        <dbReference type="Proteomes" id="UP000499080"/>
    </source>
</evidence>
<feature type="region of interest" description="Disordered" evidence="1">
    <location>
        <begin position="44"/>
        <end position="66"/>
    </location>
</feature>
<proteinExistence type="predicted"/>
<evidence type="ECO:0000256" key="1">
    <source>
        <dbReference type="SAM" id="MobiDB-lite"/>
    </source>
</evidence>
<protein>
    <submittedName>
        <fullName evidence="2">Uncharacterized protein</fullName>
    </submittedName>
</protein>
<reference evidence="2 3" key="1">
    <citation type="journal article" date="2019" name="Sci. Rep.">
        <title>Orb-weaving spider Araneus ventricosus genome elucidates the spidroin gene catalogue.</title>
        <authorList>
            <person name="Kono N."/>
            <person name="Nakamura H."/>
            <person name="Ohtoshi R."/>
            <person name="Moran D.A.P."/>
            <person name="Shinohara A."/>
            <person name="Yoshida Y."/>
            <person name="Fujiwara M."/>
            <person name="Mori M."/>
            <person name="Tomita M."/>
            <person name="Arakawa K."/>
        </authorList>
    </citation>
    <scope>NUCLEOTIDE SEQUENCE [LARGE SCALE GENOMIC DNA]</scope>
</reference>
<dbReference type="EMBL" id="BGPR01000360">
    <property type="protein sequence ID" value="GBM15498.1"/>
    <property type="molecule type" value="Genomic_DNA"/>
</dbReference>
<feature type="compositionally biased region" description="Polar residues" evidence="1">
    <location>
        <begin position="44"/>
        <end position="54"/>
    </location>
</feature>